<dbReference type="Proteomes" id="UP000005387">
    <property type="component" value="Unassembled WGS sequence"/>
</dbReference>
<sequence length="62" mass="6851">MAQVQPVIKCELDPTRPVPEICAVIMAVIPYHPGQEDEILLGVQEAIQRRRDALAKGANKDD</sequence>
<proteinExistence type="predicted"/>
<dbReference type="eggNOG" id="ENOG50307HD">
    <property type="taxonomic scope" value="Bacteria"/>
</dbReference>
<keyword evidence="2" id="KW-1185">Reference proteome</keyword>
<reference evidence="1 2" key="1">
    <citation type="submission" date="2010-07" db="EMBL/GenBank/DDBJ databases">
        <title>The draft genome of Paenibacillus curdlanolyticus YK9.</title>
        <authorList>
            <consortium name="US DOE Joint Genome Institute (JGI-PGF)"/>
            <person name="Lucas S."/>
            <person name="Copeland A."/>
            <person name="Lapidus A."/>
            <person name="Cheng J.-F."/>
            <person name="Bruce D."/>
            <person name="Goodwin L."/>
            <person name="Pitluck S."/>
            <person name="Land M.L."/>
            <person name="Hauser L."/>
            <person name="Chang Y.-J."/>
            <person name="Jeffries C."/>
            <person name="Anderson I.J."/>
            <person name="Johnson E."/>
            <person name="Loganathan U."/>
            <person name="Mulhopadhyay B."/>
            <person name="Kyrpides N."/>
            <person name="Woyke T.J."/>
        </authorList>
    </citation>
    <scope>NUCLEOTIDE SEQUENCE [LARGE SCALE GENOMIC DNA]</scope>
    <source>
        <strain evidence="1 2">YK9</strain>
    </source>
</reference>
<dbReference type="RefSeq" id="WP_006039124.1">
    <property type="nucleotide sequence ID" value="NZ_AEDD01000008.1"/>
</dbReference>
<protein>
    <submittedName>
        <fullName evidence="1">Uncharacterized protein</fullName>
    </submittedName>
</protein>
<accession>E0IBU7</accession>
<name>E0IBU7_9BACL</name>
<dbReference type="STRING" id="717606.PaecuDRAFT_3136"/>
<organism evidence="1 2">
    <name type="scientific">Paenibacillus curdlanolyticus YK9</name>
    <dbReference type="NCBI Taxonomy" id="717606"/>
    <lineage>
        <taxon>Bacteria</taxon>
        <taxon>Bacillati</taxon>
        <taxon>Bacillota</taxon>
        <taxon>Bacilli</taxon>
        <taxon>Bacillales</taxon>
        <taxon>Paenibacillaceae</taxon>
        <taxon>Paenibacillus</taxon>
    </lineage>
</organism>
<evidence type="ECO:0000313" key="2">
    <source>
        <dbReference type="Proteomes" id="UP000005387"/>
    </source>
</evidence>
<evidence type="ECO:0000313" key="1">
    <source>
        <dbReference type="EMBL" id="EFM10177.1"/>
    </source>
</evidence>
<dbReference type="EMBL" id="AEDD01000008">
    <property type="protein sequence ID" value="EFM10177.1"/>
    <property type="molecule type" value="Genomic_DNA"/>
</dbReference>
<dbReference type="AlphaFoldDB" id="E0IBU7"/>
<gene>
    <name evidence="1" type="ORF">PaecuDRAFT_3136</name>
</gene>
<dbReference type="OrthoDB" id="2657472at2"/>